<evidence type="ECO:0000313" key="2">
    <source>
        <dbReference type="EMBL" id="KTR95616.1"/>
    </source>
</evidence>
<name>A0A147EYZ3_MICTE</name>
<dbReference type="RefSeq" id="WP_058623065.1">
    <property type="nucleotide sequence ID" value="NZ_LDRT01000028.1"/>
</dbReference>
<protein>
    <submittedName>
        <fullName evidence="2">Potassium transporter Kef</fullName>
    </submittedName>
</protein>
<dbReference type="EMBL" id="LDRT01000028">
    <property type="protein sequence ID" value="KTR95616.1"/>
    <property type="molecule type" value="Genomic_DNA"/>
</dbReference>
<proteinExistence type="predicted"/>
<evidence type="ECO:0000313" key="3">
    <source>
        <dbReference type="Proteomes" id="UP000075025"/>
    </source>
</evidence>
<dbReference type="PATRIC" id="fig|2033.6.peg.2026"/>
<dbReference type="OrthoDB" id="4617508at2"/>
<sequence>MIRRPGHLADTAPPTGVPTDVPGLDLERAGLTVEASGGSAERFRHALAAGQAALPADASTDLVVTLAGIAGWRAGVLGLRDDALAHLADVPPPVAAAALGIAESDLDAFAERQRADRFWWPGRRAQRGYVCAVGGFAGLGGAWTAPPVDARPLDDDGSFAVRTGERWWRVDADVWGSRLLALDREPPTASDRGTGPTASLLTFAESYLAWVYVPEAA</sequence>
<dbReference type="Proteomes" id="UP000075025">
    <property type="component" value="Unassembled WGS sequence"/>
</dbReference>
<comment type="caution">
    <text evidence="2">The sequence shown here is derived from an EMBL/GenBank/DDBJ whole genome shotgun (WGS) entry which is preliminary data.</text>
</comment>
<evidence type="ECO:0000256" key="1">
    <source>
        <dbReference type="SAM" id="MobiDB-lite"/>
    </source>
</evidence>
<feature type="region of interest" description="Disordered" evidence="1">
    <location>
        <begin position="1"/>
        <end position="22"/>
    </location>
</feature>
<dbReference type="AlphaFoldDB" id="A0A147EYZ3"/>
<reference evidence="2 3" key="1">
    <citation type="journal article" date="2016" name="Front. Microbiol.">
        <title>Genomic Resource of Rice Seed Associated Bacteria.</title>
        <authorList>
            <person name="Midha S."/>
            <person name="Bansal K."/>
            <person name="Sharma S."/>
            <person name="Kumar N."/>
            <person name="Patil P.P."/>
            <person name="Chaudhry V."/>
            <person name="Patil P.B."/>
        </authorList>
    </citation>
    <scope>NUCLEOTIDE SEQUENCE [LARGE SCALE GENOMIC DNA]</scope>
    <source>
        <strain evidence="2 3">NS220</strain>
    </source>
</reference>
<gene>
    <name evidence="2" type="ORF">NS220_05420</name>
</gene>
<accession>A0A147EYZ3</accession>
<organism evidence="2 3">
    <name type="scientific">Microbacterium testaceum</name>
    <name type="common">Aureobacterium testaceum</name>
    <name type="synonym">Brevibacterium testaceum</name>
    <dbReference type="NCBI Taxonomy" id="2033"/>
    <lineage>
        <taxon>Bacteria</taxon>
        <taxon>Bacillati</taxon>
        <taxon>Actinomycetota</taxon>
        <taxon>Actinomycetes</taxon>
        <taxon>Micrococcales</taxon>
        <taxon>Microbacteriaceae</taxon>
        <taxon>Microbacterium</taxon>
    </lineage>
</organism>